<dbReference type="EMBL" id="BARS01028695">
    <property type="protein sequence ID" value="GAG11440.1"/>
    <property type="molecule type" value="Genomic_DNA"/>
</dbReference>
<comment type="caution">
    <text evidence="1">The sequence shown here is derived from an EMBL/GenBank/DDBJ whole genome shotgun (WGS) entry which is preliminary data.</text>
</comment>
<evidence type="ECO:0000313" key="1">
    <source>
        <dbReference type="EMBL" id="GAG11440.1"/>
    </source>
</evidence>
<organism evidence="1">
    <name type="scientific">marine sediment metagenome</name>
    <dbReference type="NCBI Taxonomy" id="412755"/>
    <lineage>
        <taxon>unclassified sequences</taxon>
        <taxon>metagenomes</taxon>
        <taxon>ecological metagenomes</taxon>
    </lineage>
</organism>
<proteinExistence type="predicted"/>
<name>X0V025_9ZZZZ</name>
<reference evidence="1" key="1">
    <citation type="journal article" date="2014" name="Front. Microbiol.">
        <title>High frequency of phylogenetically diverse reductive dehalogenase-homologous genes in deep subseafloor sedimentary metagenomes.</title>
        <authorList>
            <person name="Kawai M."/>
            <person name="Futagami T."/>
            <person name="Toyoda A."/>
            <person name="Takaki Y."/>
            <person name="Nishi S."/>
            <person name="Hori S."/>
            <person name="Arai W."/>
            <person name="Tsubouchi T."/>
            <person name="Morono Y."/>
            <person name="Uchiyama I."/>
            <person name="Ito T."/>
            <person name="Fujiyama A."/>
            <person name="Inagaki F."/>
            <person name="Takami H."/>
        </authorList>
    </citation>
    <scope>NUCLEOTIDE SEQUENCE</scope>
    <source>
        <strain evidence="1">Expedition CK06-06</strain>
    </source>
</reference>
<accession>X0V025</accession>
<protein>
    <submittedName>
        <fullName evidence="1">Uncharacterized protein</fullName>
    </submittedName>
</protein>
<sequence>CPGEIDIAMNVRQVLEAENLLDNFGPLTRFLARYVLRLKPGYFRLLSDFEVELAAGGASSRESGDTLHEIVAFQPIV</sequence>
<gene>
    <name evidence="1" type="ORF">S01H1_44949</name>
</gene>
<dbReference type="AlphaFoldDB" id="X0V025"/>
<feature type="non-terminal residue" evidence="1">
    <location>
        <position position="1"/>
    </location>
</feature>